<protein>
    <submittedName>
        <fullName evidence="2">Uma2 family endonuclease</fullName>
    </submittedName>
</protein>
<dbReference type="PANTHER" id="PTHR35400">
    <property type="entry name" value="SLR1083 PROTEIN"/>
    <property type="match status" value="1"/>
</dbReference>
<dbReference type="Proteomes" id="UP001552594">
    <property type="component" value="Unassembled WGS sequence"/>
</dbReference>
<dbReference type="CDD" id="cd06260">
    <property type="entry name" value="DUF820-like"/>
    <property type="match status" value="1"/>
</dbReference>
<reference evidence="2 3" key="1">
    <citation type="submission" date="2024-06" db="EMBL/GenBank/DDBJ databases">
        <title>The Natural Products Discovery Center: Release of the First 8490 Sequenced Strains for Exploring Actinobacteria Biosynthetic Diversity.</title>
        <authorList>
            <person name="Kalkreuter E."/>
            <person name="Kautsar S.A."/>
            <person name="Yang D."/>
            <person name="Bader C.D."/>
            <person name="Teijaro C.N."/>
            <person name="Fluegel L."/>
            <person name="Davis C.M."/>
            <person name="Simpson J.R."/>
            <person name="Lauterbach L."/>
            <person name="Steele A.D."/>
            <person name="Gui C."/>
            <person name="Meng S."/>
            <person name="Li G."/>
            <person name="Viehrig K."/>
            <person name="Ye F."/>
            <person name="Su P."/>
            <person name="Kiefer A.F."/>
            <person name="Nichols A."/>
            <person name="Cepeda A.J."/>
            <person name="Yan W."/>
            <person name="Fan B."/>
            <person name="Jiang Y."/>
            <person name="Adhikari A."/>
            <person name="Zheng C.-J."/>
            <person name="Schuster L."/>
            <person name="Cowan T.M."/>
            <person name="Smanski M.J."/>
            <person name="Chevrette M.G."/>
            <person name="De Carvalho L.P.S."/>
            <person name="Shen B."/>
        </authorList>
    </citation>
    <scope>NUCLEOTIDE SEQUENCE [LARGE SCALE GENOMIC DNA]</scope>
    <source>
        <strain evidence="2 3">NPDC052347</strain>
    </source>
</reference>
<dbReference type="InterPro" id="IPR008538">
    <property type="entry name" value="Uma2"/>
</dbReference>
<dbReference type="Gene3D" id="3.90.1570.10">
    <property type="entry name" value="tt1808, chain A"/>
    <property type="match status" value="1"/>
</dbReference>
<name>A0ABV3JQ90_STRON</name>
<organism evidence="2 3">
    <name type="scientific">Streptomyces orinoci</name>
    <name type="common">Streptoverticillium orinoci</name>
    <dbReference type="NCBI Taxonomy" id="67339"/>
    <lineage>
        <taxon>Bacteria</taxon>
        <taxon>Bacillati</taxon>
        <taxon>Actinomycetota</taxon>
        <taxon>Actinomycetes</taxon>
        <taxon>Kitasatosporales</taxon>
        <taxon>Streptomycetaceae</taxon>
        <taxon>Streptomyces</taxon>
    </lineage>
</organism>
<dbReference type="GO" id="GO:0004519">
    <property type="term" value="F:endonuclease activity"/>
    <property type="evidence" value="ECO:0007669"/>
    <property type="project" value="UniProtKB-KW"/>
</dbReference>
<sequence>MTAVDDRLITDVSEYFANLEVPEGYKAELLRGDIVMMAGPDWVHNAIVESVMDQIPRSRWNRMTTQDIAIPGEKSEPQPDLLVIERGAFEGPGRVVPASAVALLLEVVSKNSAHHDYHVKRSVYAAGKVPAYLIVDPFAAKCVLLTQPVGAGEDADYANQHVSKFGDPVHIEVLEQTLDTSEFRTLPGKPR</sequence>
<dbReference type="EMBL" id="JBFAUK010000001">
    <property type="protein sequence ID" value="MEV5505043.1"/>
    <property type="molecule type" value="Genomic_DNA"/>
</dbReference>
<gene>
    <name evidence="2" type="ORF">AB0L16_00980</name>
</gene>
<dbReference type="Pfam" id="PF05685">
    <property type="entry name" value="Uma2"/>
    <property type="match status" value="1"/>
</dbReference>
<evidence type="ECO:0000313" key="2">
    <source>
        <dbReference type="EMBL" id="MEV5505043.1"/>
    </source>
</evidence>
<keyword evidence="2" id="KW-0378">Hydrolase</keyword>
<dbReference type="SUPFAM" id="SSF52980">
    <property type="entry name" value="Restriction endonuclease-like"/>
    <property type="match status" value="1"/>
</dbReference>
<comment type="caution">
    <text evidence="2">The sequence shown here is derived from an EMBL/GenBank/DDBJ whole genome shotgun (WGS) entry which is preliminary data.</text>
</comment>
<feature type="domain" description="Putative restriction endonuclease" evidence="1">
    <location>
        <begin position="15"/>
        <end position="175"/>
    </location>
</feature>
<keyword evidence="2" id="KW-0255">Endonuclease</keyword>
<keyword evidence="3" id="KW-1185">Reference proteome</keyword>
<keyword evidence="2" id="KW-0540">Nuclease</keyword>
<proteinExistence type="predicted"/>
<dbReference type="RefSeq" id="WP_109281925.1">
    <property type="nucleotide sequence ID" value="NZ_JBFAUK010000001.1"/>
</dbReference>
<evidence type="ECO:0000313" key="3">
    <source>
        <dbReference type="Proteomes" id="UP001552594"/>
    </source>
</evidence>
<accession>A0ABV3JQ90</accession>
<evidence type="ECO:0000259" key="1">
    <source>
        <dbReference type="Pfam" id="PF05685"/>
    </source>
</evidence>
<dbReference type="InterPro" id="IPR011335">
    <property type="entry name" value="Restrct_endonuc-II-like"/>
</dbReference>
<dbReference type="PANTHER" id="PTHR35400:SF3">
    <property type="entry name" value="SLL1072 PROTEIN"/>
    <property type="match status" value="1"/>
</dbReference>
<dbReference type="InterPro" id="IPR012296">
    <property type="entry name" value="Nuclease_put_TT1808"/>
</dbReference>